<comment type="caution">
    <text evidence="1">The sequence shown here is derived from an EMBL/GenBank/DDBJ whole genome shotgun (WGS) entry which is preliminary data.</text>
</comment>
<gene>
    <name evidence="1" type="ORF">NZNM25_12730</name>
</gene>
<organism evidence="1 2">
    <name type="scientific">Nitrosopumilus zosterae</name>
    <dbReference type="NCBI Taxonomy" id="718286"/>
    <lineage>
        <taxon>Archaea</taxon>
        <taxon>Nitrososphaerota</taxon>
        <taxon>Nitrososphaeria</taxon>
        <taxon>Nitrosopumilales</taxon>
        <taxon>Nitrosopumilaceae</taxon>
        <taxon>Nitrosopumilus</taxon>
    </lineage>
</organism>
<sequence length="142" mass="16716">MPEIREKQHDDFEVFDKINQRYFSEIEHSVPHFQQTLFDLQNECYKLWKNTINANVQLQKELLGKSGFNFVLPKITQKIIDNVGAEIVKYRLACIKIAITTIESGTKNVKTWNDSANTFLDLNRKIIHSWFLPFMPKPDTEK</sequence>
<dbReference type="GeneID" id="76209228"/>
<name>A0A2S2KS35_9ARCH</name>
<evidence type="ECO:0000313" key="1">
    <source>
        <dbReference type="EMBL" id="GBH34482.1"/>
    </source>
</evidence>
<keyword evidence="2" id="KW-1185">Reference proteome</keyword>
<accession>A0A2S2KS35</accession>
<dbReference type="AlphaFoldDB" id="A0A2S2KS35"/>
<protein>
    <submittedName>
        <fullName evidence="1">Uncharacterized protein</fullName>
    </submittedName>
</protein>
<dbReference type="RefSeq" id="WP_225866886.1">
    <property type="nucleotide sequence ID" value="NZ_AP026695.1"/>
</dbReference>
<proteinExistence type="predicted"/>
<evidence type="ECO:0000313" key="2">
    <source>
        <dbReference type="Proteomes" id="UP000245829"/>
    </source>
</evidence>
<dbReference type="EMBL" id="BGKI01000007">
    <property type="protein sequence ID" value="GBH34482.1"/>
    <property type="molecule type" value="Genomic_DNA"/>
</dbReference>
<reference evidence="1 2" key="1">
    <citation type="submission" date="2018-05" db="EMBL/GenBank/DDBJ databases">
        <title>genome sequencing of Nitrosopumilus sp. NM25.</title>
        <authorList>
            <person name="Mori K."/>
            <person name="Nakagawa T."/>
        </authorList>
    </citation>
    <scope>NUCLEOTIDE SEQUENCE [LARGE SCALE GENOMIC DNA]</scope>
    <source>
        <strain evidence="1 2">NM25</strain>
    </source>
</reference>
<dbReference type="Proteomes" id="UP000245829">
    <property type="component" value="Unassembled WGS sequence"/>
</dbReference>